<dbReference type="SUPFAM" id="SSF53474">
    <property type="entry name" value="alpha/beta-Hydrolases"/>
    <property type="match status" value="1"/>
</dbReference>
<dbReference type="AlphaFoldDB" id="A0A7D5IT54"/>
<gene>
    <name evidence="1" type="ORF">HW566_09705</name>
</gene>
<sequence length="433" mass="43987">MSDDAIEIRDGGVVAVDTAELRAAASILRTLAADCDALRADVETATGELARLHDVAGAGIELAVSVAQLVDRAADEAAGLARGLSQAADVYEIVELQAAARAAALANDHRSLPYLAQRAWQARERMPDAAVEADVLLAAWPHVRHAELRGQLATAVAPLASIGGVVVAAGGLALTVVGALGRGSVGRSDRLAGTPAPMRVAPFPAPAAPAPATLAALAERVPRGDDQVRVERYARPGGDRFVVYVAGTKSPLGWLGIEPLDLASNLQLYAGVRSDSYDAVEAALRDAGAGPGSEVLAIGHSQGGAITTRLALDSPFAVVGNVTFGSPVQGDVPADALDVTLRHTDDPVPALQAGGHVAGVGAPGSLVIERVADPGGRLGDIALGAHSMDAYTRTAELADASGDPRLAELHAMLAGFGGGATAVVTTYHARRPD</sequence>
<evidence type="ECO:0008006" key="3">
    <source>
        <dbReference type="Google" id="ProtNLM"/>
    </source>
</evidence>
<proteinExistence type="predicted"/>
<accession>A0A7D5IT54</accession>
<evidence type="ECO:0000313" key="1">
    <source>
        <dbReference type="EMBL" id="QLD12014.1"/>
    </source>
</evidence>
<protein>
    <recommendedName>
        <fullName evidence="3">Alpha/beta hydrolase</fullName>
    </recommendedName>
</protein>
<dbReference type="EMBL" id="CP058316">
    <property type="protein sequence ID" value="QLD12014.1"/>
    <property type="molecule type" value="Genomic_DNA"/>
</dbReference>
<dbReference type="Proteomes" id="UP000509638">
    <property type="component" value="Chromosome"/>
</dbReference>
<dbReference type="Gene3D" id="3.40.50.1820">
    <property type="entry name" value="alpha/beta hydrolase"/>
    <property type="match status" value="1"/>
</dbReference>
<dbReference type="RefSeq" id="WP_178012433.1">
    <property type="nucleotide sequence ID" value="NZ_CP058316.1"/>
</dbReference>
<evidence type="ECO:0000313" key="2">
    <source>
        <dbReference type="Proteomes" id="UP000509638"/>
    </source>
</evidence>
<organism evidence="1 2">
    <name type="scientific">Microbacterium oleivorans</name>
    <dbReference type="NCBI Taxonomy" id="273677"/>
    <lineage>
        <taxon>Bacteria</taxon>
        <taxon>Bacillati</taxon>
        <taxon>Actinomycetota</taxon>
        <taxon>Actinomycetes</taxon>
        <taxon>Micrococcales</taxon>
        <taxon>Microbacteriaceae</taxon>
        <taxon>Microbacterium</taxon>
    </lineage>
</organism>
<name>A0A7D5IT54_9MICO</name>
<dbReference type="InterPro" id="IPR029058">
    <property type="entry name" value="AB_hydrolase_fold"/>
</dbReference>
<reference evidence="1 2" key="1">
    <citation type="submission" date="2020-06" db="EMBL/GenBank/DDBJ databases">
        <authorList>
            <person name="Jo H."/>
        </authorList>
    </citation>
    <scope>NUCLEOTIDE SEQUENCE [LARGE SCALE GENOMIC DNA]</scope>
    <source>
        <strain evidence="1 2">I46</strain>
    </source>
</reference>